<keyword evidence="1" id="KW-0067">ATP-binding</keyword>
<name>A0A8X6XS82_9ARAC</name>
<organism evidence="1 2">
    <name type="scientific">Trichonephila inaurata madagascariensis</name>
    <dbReference type="NCBI Taxonomy" id="2747483"/>
    <lineage>
        <taxon>Eukaryota</taxon>
        <taxon>Metazoa</taxon>
        <taxon>Ecdysozoa</taxon>
        <taxon>Arthropoda</taxon>
        <taxon>Chelicerata</taxon>
        <taxon>Arachnida</taxon>
        <taxon>Araneae</taxon>
        <taxon>Araneomorphae</taxon>
        <taxon>Entelegynae</taxon>
        <taxon>Araneoidea</taxon>
        <taxon>Nephilidae</taxon>
        <taxon>Trichonephila</taxon>
        <taxon>Trichonephila inaurata</taxon>
    </lineage>
</organism>
<keyword evidence="1" id="KW-0547">Nucleotide-binding</keyword>
<keyword evidence="1" id="KW-0347">Helicase</keyword>
<dbReference type="AlphaFoldDB" id="A0A8X6XS82"/>
<sequence length="145" mass="17274">MSEHIPIEENLSSQQQTLMWNKKKYLQITPGEKKIFHTVCFLMSTHRISFPSIYLGRFRKFRERVNARVTPYMIATSELRRSDRGAVTPYHVLYVATEIMRLRVRDSFTIAFQHVEKDTEITRKQIEDEDYVINCIEKNPLHLIN</sequence>
<dbReference type="Proteomes" id="UP000886998">
    <property type="component" value="Unassembled WGS sequence"/>
</dbReference>
<dbReference type="EMBL" id="BMAV01012540">
    <property type="protein sequence ID" value="GFY59258.1"/>
    <property type="molecule type" value="Genomic_DNA"/>
</dbReference>
<evidence type="ECO:0000313" key="1">
    <source>
        <dbReference type="EMBL" id="GFY59258.1"/>
    </source>
</evidence>
<protein>
    <submittedName>
        <fullName evidence="1">ATP-dependent DNA helicase</fullName>
    </submittedName>
</protein>
<dbReference type="OrthoDB" id="6141723at2759"/>
<keyword evidence="1" id="KW-0378">Hydrolase</keyword>
<dbReference type="GO" id="GO:0004386">
    <property type="term" value="F:helicase activity"/>
    <property type="evidence" value="ECO:0007669"/>
    <property type="project" value="UniProtKB-KW"/>
</dbReference>
<proteinExistence type="predicted"/>
<reference evidence="1" key="1">
    <citation type="submission" date="2020-08" db="EMBL/GenBank/DDBJ databases">
        <title>Multicomponent nature underlies the extraordinary mechanical properties of spider dragline silk.</title>
        <authorList>
            <person name="Kono N."/>
            <person name="Nakamura H."/>
            <person name="Mori M."/>
            <person name="Yoshida Y."/>
            <person name="Ohtoshi R."/>
            <person name="Malay A.D."/>
            <person name="Moran D.A.P."/>
            <person name="Tomita M."/>
            <person name="Numata K."/>
            <person name="Arakawa K."/>
        </authorList>
    </citation>
    <scope>NUCLEOTIDE SEQUENCE</scope>
</reference>
<keyword evidence="2" id="KW-1185">Reference proteome</keyword>
<gene>
    <name evidence="1" type="ORF">TNIN_458331</name>
</gene>
<comment type="caution">
    <text evidence="1">The sequence shown here is derived from an EMBL/GenBank/DDBJ whole genome shotgun (WGS) entry which is preliminary data.</text>
</comment>
<evidence type="ECO:0000313" key="2">
    <source>
        <dbReference type="Proteomes" id="UP000886998"/>
    </source>
</evidence>
<accession>A0A8X6XS82</accession>